<name>J9CH68_9ZZZZ</name>
<protein>
    <submittedName>
        <fullName evidence="1">Uncharacterized protein</fullName>
    </submittedName>
</protein>
<comment type="caution">
    <text evidence="1">The sequence shown here is derived from an EMBL/GenBank/DDBJ whole genome shotgun (WGS) entry which is preliminary data.</text>
</comment>
<dbReference type="AlphaFoldDB" id="J9CH68"/>
<organism evidence="1">
    <name type="scientific">gut metagenome</name>
    <dbReference type="NCBI Taxonomy" id="749906"/>
    <lineage>
        <taxon>unclassified sequences</taxon>
        <taxon>metagenomes</taxon>
        <taxon>organismal metagenomes</taxon>
    </lineage>
</organism>
<reference evidence="1" key="1">
    <citation type="journal article" date="2012" name="PLoS ONE">
        <title>Gene sets for utilization of primary and secondary nutrition supplies in the distal gut of endangered iberian lynx.</title>
        <authorList>
            <person name="Alcaide M."/>
            <person name="Messina E."/>
            <person name="Richter M."/>
            <person name="Bargiela R."/>
            <person name="Peplies J."/>
            <person name="Huws S.A."/>
            <person name="Newbold C.J."/>
            <person name="Golyshin P.N."/>
            <person name="Simon M.A."/>
            <person name="Lopez G."/>
            <person name="Yakimov M.M."/>
            <person name="Ferrer M."/>
        </authorList>
    </citation>
    <scope>NUCLEOTIDE SEQUENCE</scope>
</reference>
<evidence type="ECO:0000313" key="1">
    <source>
        <dbReference type="EMBL" id="EJW99415.1"/>
    </source>
</evidence>
<accession>J9CH68</accession>
<proteinExistence type="predicted"/>
<sequence>MAPRLLRPPAKSTRTLSVASSGPVWFIMMTLPQTASAWPT</sequence>
<dbReference type="EMBL" id="AMCI01003815">
    <property type="protein sequence ID" value="EJW99415.1"/>
    <property type="molecule type" value="Genomic_DNA"/>
</dbReference>
<gene>
    <name evidence="1" type="ORF">EVA_12480</name>
</gene>